<evidence type="ECO:0000313" key="2">
    <source>
        <dbReference type="Proteomes" id="UP000008983"/>
    </source>
</evidence>
<accession>G0QL07</accession>
<dbReference type="AlphaFoldDB" id="G0QL07"/>
<proteinExistence type="predicted"/>
<dbReference type="EMBL" id="GL983207">
    <property type="protein sequence ID" value="EGR34094.1"/>
    <property type="molecule type" value="Genomic_DNA"/>
</dbReference>
<evidence type="ECO:0000313" key="1">
    <source>
        <dbReference type="EMBL" id="EGR34094.1"/>
    </source>
</evidence>
<dbReference type="GeneID" id="14910282"/>
<name>G0QL07_ICHMU</name>
<sequence>MKILQFLIGMIHYFVLQHFNNKSSRIQHFNNKNILHLQIKLCCKFLKKRIVMELYIQLRMLLKDGLNQAVEFFYLMCIIFLKKIKLKQYLHEQNLKKYTRINLIYGKQKHLNIYIDIMIS</sequence>
<dbReference type="RefSeq" id="XP_004039398.1">
    <property type="nucleotide sequence ID" value="XM_004039350.1"/>
</dbReference>
<organism evidence="1 2">
    <name type="scientific">Ichthyophthirius multifiliis</name>
    <name type="common">White spot disease agent</name>
    <name type="synonym">Ich</name>
    <dbReference type="NCBI Taxonomy" id="5932"/>
    <lineage>
        <taxon>Eukaryota</taxon>
        <taxon>Sar</taxon>
        <taxon>Alveolata</taxon>
        <taxon>Ciliophora</taxon>
        <taxon>Intramacronucleata</taxon>
        <taxon>Oligohymenophorea</taxon>
        <taxon>Hymenostomatida</taxon>
        <taxon>Ophryoglenina</taxon>
        <taxon>Ichthyophthirius</taxon>
    </lineage>
</organism>
<gene>
    <name evidence="1" type="ORF">IMG5_024160</name>
</gene>
<protein>
    <submittedName>
        <fullName evidence="1">Uncharacterized protein</fullName>
    </submittedName>
</protein>
<dbReference type="InParanoid" id="G0QL07"/>
<keyword evidence="2" id="KW-1185">Reference proteome</keyword>
<dbReference type="Proteomes" id="UP000008983">
    <property type="component" value="Unassembled WGS sequence"/>
</dbReference>
<feature type="non-terminal residue" evidence="1">
    <location>
        <position position="120"/>
    </location>
</feature>
<reference evidence="1 2" key="1">
    <citation type="submission" date="2011-07" db="EMBL/GenBank/DDBJ databases">
        <authorList>
            <person name="Coyne R."/>
            <person name="Brami D."/>
            <person name="Johnson J."/>
            <person name="Hostetler J."/>
            <person name="Hannick L."/>
            <person name="Clark T."/>
            <person name="Cassidy-Hanley D."/>
            <person name="Inman J."/>
        </authorList>
    </citation>
    <scope>NUCLEOTIDE SEQUENCE [LARGE SCALE GENOMIC DNA]</scope>
    <source>
        <strain evidence="1 2">G5</strain>
    </source>
</reference>